<protein>
    <recommendedName>
        <fullName evidence="3">S23 ribosomal protein</fullName>
    </recommendedName>
</protein>
<dbReference type="CDD" id="cd16377">
    <property type="entry name" value="23S_rRNA_IVP_like"/>
    <property type="match status" value="1"/>
</dbReference>
<dbReference type="InterPro" id="IPR012657">
    <property type="entry name" value="23S_rRNA-intervening_sequence"/>
</dbReference>
<dbReference type="AlphaFoldDB" id="A0A2I9DA12"/>
<keyword evidence="2" id="KW-1185">Reference proteome</keyword>
<evidence type="ECO:0008006" key="3">
    <source>
        <dbReference type="Google" id="ProtNLM"/>
    </source>
</evidence>
<gene>
    <name evidence="1" type="ORF">DAERI_140111</name>
</gene>
<dbReference type="NCBIfam" id="TIGR02436">
    <property type="entry name" value="four helix bundle protein"/>
    <property type="match status" value="1"/>
</dbReference>
<dbReference type="Proteomes" id="UP000236569">
    <property type="component" value="Unassembled WGS sequence"/>
</dbReference>
<dbReference type="PANTHER" id="PTHR38471">
    <property type="entry name" value="FOUR HELIX BUNDLE PROTEIN"/>
    <property type="match status" value="1"/>
</dbReference>
<name>A0A2I9DA12_9DEIO</name>
<dbReference type="InterPro" id="IPR036583">
    <property type="entry name" value="23S_rRNA_IVS_sf"/>
</dbReference>
<dbReference type="PANTHER" id="PTHR38471:SF2">
    <property type="entry name" value="FOUR HELIX BUNDLE PROTEIN"/>
    <property type="match status" value="1"/>
</dbReference>
<dbReference type="SUPFAM" id="SSF158446">
    <property type="entry name" value="IVS-encoded protein-like"/>
    <property type="match status" value="1"/>
</dbReference>
<dbReference type="Gene3D" id="1.20.1440.60">
    <property type="entry name" value="23S rRNA-intervening sequence"/>
    <property type="match status" value="1"/>
</dbReference>
<evidence type="ECO:0000313" key="2">
    <source>
        <dbReference type="Proteomes" id="UP000236569"/>
    </source>
</evidence>
<sequence>MRDFRNFSVWRKAHALTLRVYAVSGGFPLDERYGLTSQIRRAVASVPTNIAEGCGRGSWSDMRRFLLIAFGSASETEYLILLTRDLGYLGQEQSGELLQAVQEVKRMLGGLVAKIDLKLSVGSAGSAALSDR</sequence>
<comment type="caution">
    <text evidence="1">The sequence shown here is derived from an EMBL/GenBank/DDBJ whole genome shotgun (WGS) entry which is preliminary data.</text>
</comment>
<dbReference type="OrthoDB" id="160990at2"/>
<evidence type="ECO:0000313" key="1">
    <source>
        <dbReference type="EMBL" id="GBF07450.1"/>
    </source>
</evidence>
<organism evidence="1 2">
    <name type="scientific">Deinococcus aerius</name>
    <dbReference type="NCBI Taxonomy" id="200253"/>
    <lineage>
        <taxon>Bacteria</taxon>
        <taxon>Thermotogati</taxon>
        <taxon>Deinococcota</taxon>
        <taxon>Deinococci</taxon>
        <taxon>Deinococcales</taxon>
        <taxon>Deinococcaceae</taxon>
        <taxon>Deinococcus</taxon>
    </lineage>
</organism>
<dbReference type="RefSeq" id="WP_103130763.1">
    <property type="nucleotide sequence ID" value="NZ_BFAG01000014.1"/>
</dbReference>
<dbReference type="Pfam" id="PF05635">
    <property type="entry name" value="23S_rRNA_IVP"/>
    <property type="match status" value="1"/>
</dbReference>
<reference evidence="2" key="1">
    <citation type="submission" date="2018-01" db="EMBL/GenBank/DDBJ databases">
        <title>Draft Genome Sequence of the Radioresistant Bacterium Deinococcus aerius TR0125, Isolated from the Higher Atmosphere above Japan.</title>
        <authorList>
            <person name="Satoh K."/>
            <person name="Arai H."/>
            <person name="Sanzen T."/>
            <person name="Kawaguchi Y."/>
            <person name="Hayashi H."/>
            <person name="Yokobori S."/>
            <person name="Yamagishi A."/>
            <person name="Oono Y."/>
            <person name="Narumi I."/>
        </authorList>
    </citation>
    <scope>NUCLEOTIDE SEQUENCE [LARGE SCALE GENOMIC DNA]</scope>
    <source>
        <strain evidence="2">TR0125</strain>
    </source>
</reference>
<accession>A0A2I9DA12</accession>
<dbReference type="EMBL" id="BFAG01000014">
    <property type="protein sequence ID" value="GBF07450.1"/>
    <property type="molecule type" value="Genomic_DNA"/>
</dbReference>
<proteinExistence type="predicted"/>